<dbReference type="Pfam" id="PF01654">
    <property type="entry name" value="Cyt_bd_oxida_I"/>
    <property type="match status" value="1"/>
</dbReference>
<evidence type="ECO:0000256" key="8">
    <source>
        <dbReference type="ARBA" id="ARBA00022982"/>
    </source>
</evidence>
<evidence type="ECO:0000313" key="15">
    <source>
        <dbReference type="Proteomes" id="UP000076276"/>
    </source>
</evidence>
<evidence type="ECO:0000256" key="3">
    <source>
        <dbReference type="ARBA" id="ARBA00022448"/>
    </source>
</evidence>
<dbReference type="EMBL" id="LUAW01000013">
    <property type="protein sequence ID" value="KYQ72868.1"/>
    <property type="molecule type" value="Genomic_DNA"/>
</dbReference>
<proteinExistence type="inferred from homology"/>
<dbReference type="GO" id="GO:0016682">
    <property type="term" value="F:oxidoreductase activity, acting on diphenols and related substances as donors, oxygen as acceptor"/>
    <property type="evidence" value="ECO:0007669"/>
    <property type="project" value="TreeGrafter"/>
</dbReference>
<comment type="subcellular location">
    <subcellularLocation>
        <location evidence="12">Cell inner membrane</location>
    </subcellularLocation>
    <subcellularLocation>
        <location evidence="1">Cell membrane</location>
        <topology evidence="1">Multi-pass membrane protein</topology>
    </subcellularLocation>
</comment>
<dbReference type="GO" id="GO:0009055">
    <property type="term" value="F:electron transfer activity"/>
    <property type="evidence" value="ECO:0007669"/>
    <property type="project" value="UniProtKB-UniRule"/>
</dbReference>
<comment type="caution">
    <text evidence="14">The sequence shown here is derived from an EMBL/GenBank/DDBJ whole genome shotgun (WGS) entry which is preliminary data.</text>
</comment>
<evidence type="ECO:0000256" key="9">
    <source>
        <dbReference type="ARBA" id="ARBA00022989"/>
    </source>
</evidence>
<accession>A0A151Y4B8</accession>
<keyword evidence="4 12" id="KW-1003">Cell membrane</keyword>
<evidence type="ECO:0000256" key="1">
    <source>
        <dbReference type="ARBA" id="ARBA00004651"/>
    </source>
</evidence>
<feature type="transmembrane region" description="Helical" evidence="12">
    <location>
        <begin position="128"/>
        <end position="148"/>
    </location>
</feature>
<keyword evidence="3 12" id="KW-0813">Transport</keyword>
<keyword evidence="9 12" id="KW-1133">Transmembrane helix</keyword>
<name>A0A151Y4B8_9GAMM</name>
<dbReference type="AlphaFoldDB" id="A0A151Y4B8"/>
<evidence type="ECO:0000256" key="10">
    <source>
        <dbReference type="ARBA" id="ARBA00023004"/>
    </source>
</evidence>
<keyword evidence="8 12" id="KW-0249">Electron transport</keyword>
<dbReference type="PIRSF" id="PIRSF006446">
    <property type="entry name" value="Cyt_quinol_oxidase_1"/>
    <property type="match status" value="1"/>
</dbReference>
<feature type="transmembrane region" description="Helical" evidence="12">
    <location>
        <begin position="409"/>
        <end position="432"/>
    </location>
</feature>
<dbReference type="STRING" id="1806892.AZH43_08445"/>
<feature type="transmembrane region" description="Helical" evidence="12">
    <location>
        <begin position="322"/>
        <end position="347"/>
    </location>
</feature>
<keyword evidence="11 12" id="KW-0472">Membrane</keyword>
<comment type="similarity">
    <text evidence="2 12">Belongs to the cytochrome ubiquinol oxidase subunit 1 family.</text>
</comment>
<keyword evidence="6 12" id="KW-0812">Transmembrane</keyword>
<dbReference type="RefSeq" id="WP_067667300.1">
    <property type="nucleotide sequence ID" value="NZ_CBCSIK010000002.1"/>
</dbReference>
<evidence type="ECO:0000256" key="2">
    <source>
        <dbReference type="ARBA" id="ARBA00009819"/>
    </source>
</evidence>
<dbReference type="PANTHER" id="PTHR30365">
    <property type="entry name" value="CYTOCHROME D UBIQUINOL OXIDASE"/>
    <property type="match status" value="1"/>
</dbReference>
<keyword evidence="10 12" id="KW-0408">Iron</keyword>
<feature type="transmembrane region" description="Helical" evidence="12">
    <location>
        <begin position="58"/>
        <end position="78"/>
    </location>
</feature>
<evidence type="ECO:0000256" key="7">
    <source>
        <dbReference type="ARBA" id="ARBA00022723"/>
    </source>
</evidence>
<dbReference type="InterPro" id="IPR002585">
    <property type="entry name" value="Cyt-d_ubiquinol_oxidase_su_1"/>
</dbReference>
<evidence type="ECO:0000256" key="12">
    <source>
        <dbReference type="PIRNR" id="PIRNR006446"/>
    </source>
</evidence>
<keyword evidence="15" id="KW-1185">Reference proteome</keyword>
<dbReference type="GO" id="GO:0046872">
    <property type="term" value="F:metal ion binding"/>
    <property type="evidence" value="ECO:0007669"/>
    <property type="project" value="UniProtKB-UniRule"/>
</dbReference>
<dbReference type="Proteomes" id="UP000076276">
    <property type="component" value="Unassembled WGS sequence"/>
</dbReference>
<dbReference type="GO" id="GO:0020037">
    <property type="term" value="F:heme binding"/>
    <property type="evidence" value="ECO:0007669"/>
    <property type="project" value="TreeGrafter"/>
</dbReference>
<evidence type="ECO:0000313" key="14">
    <source>
        <dbReference type="EMBL" id="KYQ72868.1"/>
    </source>
</evidence>
<feature type="transmembrane region" description="Helical" evidence="12">
    <location>
        <begin position="15"/>
        <end position="38"/>
    </location>
</feature>
<keyword evidence="7 12" id="KW-0479">Metal-binding</keyword>
<gene>
    <name evidence="14" type="ORF">AZH43_08445</name>
</gene>
<feature type="transmembrane region" description="Helical" evidence="12">
    <location>
        <begin position="98"/>
        <end position="121"/>
    </location>
</feature>
<protein>
    <submittedName>
        <fullName evidence="14">Cytochrome D ubiquinol oxidase subunit I</fullName>
    </submittedName>
</protein>
<feature type="region of interest" description="Disordered" evidence="13">
    <location>
        <begin position="464"/>
        <end position="485"/>
    </location>
</feature>
<dbReference type="PANTHER" id="PTHR30365:SF14">
    <property type="entry name" value="CYTOCHROME BD MENAQUINOL OXIDASE SUBUNIT I-RELATED"/>
    <property type="match status" value="1"/>
</dbReference>
<evidence type="ECO:0000256" key="13">
    <source>
        <dbReference type="SAM" id="MobiDB-lite"/>
    </source>
</evidence>
<evidence type="ECO:0000256" key="11">
    <source>
        <dbReference type="ARBA" id="ARBA00023136"/>
    </source>
</evidence>
<organism evidence="14 15">
    <name type="scientific">Acinetobacter pragensis</name>
    <dbReference type="NCBI Taxonomy" id="1806892"/>
    <lineage>
        <taxon>Bacteria</taxon>
        <taxon>Pseudomonadati</taxon>
        <taxon>Pseudomonadota</taxon>
        <taxon>Gammaproteobacteria</taxon>
        <taxon>Moraxellales</taxon>
        <taxon>Moraxellaceae</taxon>
        <taxon>Acinetobacter</taxon>
    </lineage>
</organism>
<feature type="transmembrane region" description="Helical" evidence="12">
    <location>
        <begin position="221"/>
        <end position="238"/>
    </location>
</feature>
<evidence type="ECO:0000256" key="4">
    <source>
        <dbReference type="ARBA" id="ARBA00022475"/>
    </source>
</evidence>
<evidence type="ECO:0000256" key="6">
    <source>
        <dbReference type="ARBA" id="ARBA00022692"/>
    </source>
</evidence>
<feature type="transmembrane region" description="Helical" evidence="12">
    <location>
        <begin position="359"/>
        <end position="379"/>
    </location>
</feature>
<feature type="transmembrane region" description="Helical" evidence="12">
    <location>
        <begin position="185"/>
        <end position="209"/>
    </location>
</feature>
<dbReference type="GO" id="GO:0070069">
    <property type="term" value="C:cytochrome complex"/>
    <property type="evidence" value="ECO:0007669"/>
    <property type="project" value="UniProtKB-UniRule"/>
</dbReference>
<reference evidence="14 15" key="1">
    <citation type="submission" date="2016-03" db="EMBL/GenBank/DDBJ databases">
        <title>Acinetobacter genomospecies 28 strain ANC 4149.</title>
        <authorList>
            <person name="Radolfova-Krizova L."/>
            <person name="Nemec A."/>
        </authorList>
    </citation>
    <scope>NUCLEOTIDE SEQUENCE [LARGE SCALE GENOMIC DNA]</scope>
    <source>
        <strain evidence="14 15">ANC 4149</strain>
    </source>
</reference>
<dbReference type="GO" id="GO:0005886">
    <property type="term" value="C:plasma membrane"/>
    <property type="evidence" value="ECO:0007669"/>
    <property type="project" value="UniProtKB-SubCell"/>
</dbReference>
<keyword evidence="5 12" id="KW-0349">Heme</keyword>
<evidence type="ECO:0000256" key="5">
    <source>
        <dbReference type="ARBA" id="ARBA00022617"/>
    </source>
</evidence>
<dbReference type="GO" id="GO:0019646">
    <property type="term" value="P:aerobic electron transport chain"/>
    <property type="evidence" value="ECO:0007669"/>
    <property type="project" value="InterPro"/>
</dbReference>
<feature type="compositionally biased region" description="Basic and acidic residues" evidence="13">
    <location>
        <begin position="476"/>
        <end position="485"/>
    </location>
</feature>
<dbReference type="OrthoDB" id="9807042at2"/>
<sequence>MSLGLTALELARIQFAFTVSFHIIFPATSIGLACFLALLEWKWLRTHNPVYKDLFKYWIKIFAVAFAMGVVSGVVMAYQFGTNWSEFSRISGSVTGPLLTYEVLSAFFLEAGFLGIMLFGWGRVSPKAHFFATFMVAIGTCISMFWILSSNSWMQTPQGFAIENGIIVPTDWWAIVFNPSFPYRFAHMAAAAFLVSSLLVTGTAAWHLLKGRRDDLVKKSFSLGLWMVLVTSSLQVVIGDHHGLNTLKHQPAKLAAIEGHWETNHDHGMPLLLFALPDMNNERNAMEIGVPNLGSMILTHSMEGQVTGLKDFAPEDRPNVPIVFWSFRVMVGLGMLMLLMSLTALWLRKKGRLYQSDWFHRFAVIMGPTGYIALLAGWVTTEVGRQPWVVYGVIRTQDGLSHTVTAGQVGLSLIIFVLVYTAVFGTGIYYMLKLIKSGPVHIDSIDPQPAGLGRFKTPMRPLSAVDDALDTPENPKNNHRENPHD</sequence>